<proteinExistence type="predicted"/>
<dbReference type="Proteomes" id="UP000504606">
    <property type="component" value="Unplaced"/>
</dbReference>
<sequence>MEALSLGPLVVMDSVNRDLLTQTGANGDILTSLSHQNLPDGPKKLGQLFVDRVLGVARSVVSAPATPMTPLPPSGRLLHPHDTASVVLLCTQGDVNDLRSRAPDASAISVLGAIASISHVSADDESVLMSLSCYQLAEPDKTASFMFL</sequence>
<dbReference type="RefSeq" id="XP_052123827.1">
    <property type="nucleotide sequence ID" value="XM_052267867.1"/>
</dbReference>
<organism evidence="1 2">
    <name type="scientific">Frankliniella occidentalis</name>
    <name type="common">Western flower thrips</name>
    <name type="synonym">Euthrips occidentalis</name>
    <dbReference type="NCBI Taxonomy" id="133901"/>
    <lineage>
        <taxon>Eukaryota</taxon>
        <taxon>Metazoa</taxon>
        <taxon>Ecdysozoa</taxon>
        <taxon>Arthropoda</taxon>
        <taxon>Hexapoda</taxon>
        <taxon>Insecta</taxon>
        <taxon>Pterygota</taxon>
        <taxon>Neoptera</taxon>
        <taxon>Paraneoptera</taxon>
        <taxon>Thysanoptera</taxon>
        <taxon>Terebrantia</taxon>
        <taxon>Thripoidea</taxon>
        <taxon>Thripidae</taxon>
        <taxon>Frankliniella</taxon>
    </lineage>
</organism>
<evidence type="ECO:0000313" key="2">
    <source>
        <dbReference type="RefSeq" id="XP_052123827.1"/>
    </source>
</evidence>
<name>A0A9C6WPQ7_FRAOC</name>
<dbReference type="AlphaFoldDB" id="A0A9C6WPQ7"/>
<evidence type="ECO:0000313" key="1">
    <source>
        <dbReference type="Proteomes" id="UP000504606"/>
    </source>
</evidence>
<reference evidence="2" key="1">
    <citation type="submission" date="2025-08" db="UniProtKB">
        <authorList>
            <consortium name="RefSeq"/>
        </authorList>
    </citation>
    <scope>IDENTIFICATION</scope>
    <source>
        <tissue evidence="2">Whole organism</tissue>
    </source>
</reference>
<gene>
    <name evidence="2" type="primary">LOC113209742</name>
</gene>
<keyword evidence="1" id="KW-1185">Reference proteome</keyword>
<protein>
    <submittedName>
        <fullName evidence="2">Uncharacterized protein LOC113209742</fullName>
    </submittedName>
</protein>
<dbReference type="KEGG" id="foc:113209742"/>
<dbReference type="GeneID" id="113209742"/>
<accession>A0A9C6WPQ7</accession>